<dbReference type="InterPro" id="IPR022409">
    <property type="entry name" value="PKD/Chitinase_dom"/>
</dbReference>
<dbReference type="AlphaFoldDB" id="A0A3E2NV28"/>
<dbReference type="SUPFAM" id="SSF50956">
    <property type="entry name" value="Thermostable phytase (3-phytase)"/>
    <property type="match status" value="1"/>
</dbReference>
<gene>
    <name evidence="3" type="ORF">DYU05_04510</name>
</gene>
<dbReference type="InterPro" id="IPR019405">
    <property type="entry name" value="Lactonase_7-beta_prop"/>
</dbReference>
<keyword evidence="1" id="KW-0732">Signal</keyword>
<dbReference type="InterPro" id="IPR000601">
    <property type="entry name" value="PKD_dom"/>
</dbReference>
<dbReference type="NCBIfam" id="TIGR04131">
    <property type="entry name" value="Bac_Flav_CTERM"/>
    <property type="match status" value="1"/>
</dbReference>
<dbReference type="Gene3D" id="2.60.40.4070">
    <property type="match status" value="1"/>
</dbReference>
<dbReference type="InterPro" id="IPR026341">
    <property type="entry name" value="T9SS_type_B"/>
</dbReference>
<dbReference type="InterPro" id="IPR044023">
    <property type="entry name" value="Ig_7"/>
</dbReference>
<dbReference type="PROSITE" id="PS50093">
    <property type="entry name" value="PKD"/>
    <property type="match status" value="1"/>
</dbReference>
<dbReference type="Pfam" id="PF10282">
    <property type="entry name" value="Lactonase"/>
    <property type="match status" value="1"/>
</dbReference>
<feature type="domain" description="PKD" evidence="2">
    <location>
        <begin position="389"/>
        <end position="425"/>
    </location>
</feature>
<dbReference type="RefSeq" id="WP_117381775.1">
    <property type="nucleotide sequence ID" value="NZ_QWDE01000001.1"/>
</dbReference>
<evidence type="ECO:0000313" key="3">
    <source>
        <dbReference type="EMBL" id="RFZ84873.1"/>
    </source>
</evidence>
<feature type="signal peptide" evidence="1">
    <location>
        <begin position="1"/>
        <end position="18"/>
    </location>
</feature>
<dbReference type="Gene3D" id="2.130.10.10">
    <property type="entry name" value="YVTN repeat-like/Quinoprotein amine dehydrogenase"/>
    <property type="match status" value="1"/>
</dbReference>
<feature type="chain" id="PRO_5017545062" evidence="1">
    <location>
        <begin position="19"/>
        <end position="827"/>
    </location>
</feature>
<accession>A0A3E2NV28</accession>
<dbReference type="Pfam" id="PF13585">
    <property type="entry name" value="CHU_C"/>
    <property type="match status" value="1"/>
</dbReference>
<dbReference type="Proteomes" id="UP000260823">
    <property type="component" value="Unassembled WGS sequence"/>
</dbReference>
<dbReference type="OrthoDB" id="9765926at2"/>
<organism evidence="3 4">
    <name type="scientific">Mucilaginibacter terrenus</name>
    <dbReference type="NCBI Taxonomy" id="2482727"/>
    <lineage>
        <taxon>Bacteria</taxon>
        <taxon>Pseudomonadati</taxon>
        <taxon>Bacteroidota</taxon>
        <taxon>Sphingobacteriia</taxon>
        <taxon>Sphingobacteriales</taxon>
        <taxon>Sphingobacteriaceae</taxon>
        <taxon>Mucilaginibacter</taxon>
    </lineage>
</organism>
<sequence>MKRIIFVLCLFYSGSLLAQKQGNIWYFGYGAGLNFNTSPPTALTDSKMSAFEGCSSIADAEGALLFYTDGITVYNRQDTMKNGNYLFGNPSSTQSGVIVPQPGSSSIYYVFTILQEGRSMYYSIVDMSKNSGLGEVIEKNKLLIEKSTEKITAVKHQNNQDIWVLTHEYQSNKFLCYLITKDGLQPSPVASSVGTYMADDYLGTIGYMKASPKGDKLAAAMDYSTNLVEIYDFDKVTGKITNPQTITGFQGFGPYGVEFSPNGQFLYIGEEGSNIYQVKMPASSGTIATKGVKIGTASRLGALQLASDGKIYVAEPGGQYLHSIEQPNLEGLNCNFKNSTIYLGGKSSSFGLPNFIQSYFAEVAFSSVGTCIGEVTNFKMNTSLENIQSMKWNFGDPSSPDNTSTTATPSHKYATVGTYPVTLEVLHDGETTKFTKDVVIAPLPQVDLGKDVTLFYGQTLQLDAGNPGSTYKWNNGTAQQTLLVTAPGTYSVDVTSSAGCSSSGSINIKYDQVIDVSLRTDTVICKDETITLDVKLPGATYLWSNGSTASSISLTQPGTYSVTITNAYQNRTKTLSIKVAEYQFAPVTVTSNTVLCEWGSTSITVKGAKAKEKYRWFDANKNFVEENSGTLFTGIIRRDTTLYAQLTNGKCESTLYPVTLTFDKPLATIYNKDTIVTLGDVVKLKGTGSKYFRWVPDTYLDNANIAAPTSTPDDDITYQLIVSNDNGCSDTSTVTILVKKQVVIPNTFTPNGDGINDVWNIKYVDRLLGNHLYIYNRNGSIIKDIKYYTGGWDGTNNSGKPLPAGVYYYVIQLDEKNKQSGYVTIIR</sequence>
<evidence type="ECO:0000259" key="2">
    <source>
        <dbReference type="PROSITE" id="PS50093"/>
    </source>
</evidence>
<dbReference type="InterPro" id="IPR013783">
    <property type="entry name" value="Ig-like_fold"/>
</dbReference>
<reference evidence="3 4" key="1">
    <citation type="submission" date="2018-08" db="EMBL/GenBank/DDBJ databases">
        <title>Mucilaginibacter terrae sp. nov., isolated from manganese diggings.</title>
        <authorList>
            <person name="Huang Y."/>
            <person name="Zhou Z."/>
        </authorList>
    </citation>
    <scope>NUCLEOTIDE SEQUENCE [LARGE SCALE GENOMIC DNA]</scope>
    <source>
        <strain evidence="3 4">ZH6</strain>
    </source>
</reference>
<dbReference type="SMART" id="SM00089">
    <property type="entry name" value="PKD"/>
    <property type="match status" value="1"/>
</dbReference>
<evidence type="ECO:0000313" key="4">
    <source>
        <dbReference type="Proteomes" id="UP000260823"/>
    </source>
</evidence>
<evidence type="ECO:0000256" key="1">
    <source>
        <dbReference type="SAM" id="SignalP"/>
    </source>
</evidence>
<dbReference type="EMBL" id="QWDE01000001">
    <property type="protein sequence ID" value="RFZ84873.1"/>
    <property type="molecule type" value="Genomic_DNA"/>
</dbReference>
<dbReference type="Pfam" id="PF18911">
    <property type="entry name" value="PKD_4"/>
    <property type="match status" value="1"/>
</dbReference>
<dbReference type="CDD" id="cd00146">
    <property type="entry name" value="PKD"/>
    <property type="match status" value="1"/>
</dbReference>
<proteinExistence type="predicted"/>
<name>A0A3E2NV28_9SPHI</name>
<dbReference type="InterPro" id="IPR015943">
    <property type="entry name" value="WD40/YVTN_repeat-like_dom_sf"/>
</dbReference>
<dbReference type="Gene3D" id="2.60.40.10">
    <property type="entry name" value="Immunoglobulins"/>
    <property type="match status" value="1"/>
</dbReference>
<protein>
    <submittedName>
        <fullName evidence="3">PKD domain-containing protein</fullName>
    </submittedName>
</protein>
<dbReference type="SUPFAM" id="SSF49299">
    <property type="entry name" value="PKD domain"/>
    <property type="match status" value="1"/>
</dbReference>
<keyword evidence="4" id="KW-1185">Reference proteome</keyword>
<dbReference type="InterPro" id="IPR035986">
    <property type="entry name" value="PKD_dom_sf"/>
</dbReference>
<dbReference type="Pfam" id="PF19081">
    <property type="entry name" value="Ig_7"/>
    <property type="match status" value="1"/>
</dbReference>
<comment type="caution">
    <text evidence="3">The sequence shown here is derived from an EMBL/GenBank/DDBJ whole genome shotgun (WGS) entry which is preliminary data.</text>
</comment>